<dbReference type="STRING" id="717646.M2MB36"/>
<evidence type="ECO:0000256" key="1">
    <source>
        <dbReference type="SAM" id="MobiDB-lite"/>
    </source>
</evidence>
<feature type="region of interest" description="Disordered" evidence="1">
    <location>
        <begin position="1"/>
        <end position="23"/>
    </location>
</feature>
<name>M2MB36_BAUPA</name>
<sequence>MGPEASKDRPAHQANRDSDDDDTPLHWIYAPNALLKAVVPYVRGGKQLNFVLSVHDQLTTLLTSNSSLAPESDLGTDADGAYLARTDTAFRLLEAVVKGIEYLGPMTEEYLTRLFSVGEQTLRFLELTIGKRYGGRVVDFAALELGHGNMSTTSQKDQRHLRRNVINSCLRTLDALAMGDSHRVSEAKDVVAMCAGTALEVRVAGNGTWNLPAINTNIKDKVKVKVKGRPRGKGKRRDSAEAEKEKWDAEMWYDCMCALRAAAQCLGHRYMRWEVEIRGQIVPGTGVVKGEVLEEWRAADHNGAVSLTCCSDEG</sequence>
<dbReference type="EMBL" id="KB445560">
    <property type="protein sequence ID" value="EMC93691.1"/>
    <property type="molecule type" value="Genomic_DNA"/>
</dbReference>
<evidence type="ECO:0000313" key="2">
    <source>
        <dbReference type="EMBL" id="EMC93691.1"/>
    </source>
</evidence>
<dbReference type="OrthoDB" id="3817572at2759"/>
<evidence type="ECO:0000313" key="3">
    <source>
        <dbReference type="Proteomes" id="UP000011761"/>
    </source>
</evidence>
<feature type="compositionally biased region" description="Basic and acidic residues" evidence="1">
    <location>
        <begin position="1"/>
        <end position="17"/>
    </location>
</feature>
<protein>
    <submittedName>
        <fullName evidence="2">Uncharacterized protein</fullName>
    </submittedName>
</protein>
<organism evidence="2 3">
    <name type="scientific">Baudoinia panamericana (strain UAMH 10762)</name>
    <name type="common">Angels' share fungus</name>
    <name type="synonym">Baudoinia compniacensis (strain UAMH 10762)</name>
    <dbReference type="NCBI Taxonomy" id="717646"/>
    <lineage>
        <taxon>Eukaryota</taxon>
        <taxon>Fungi</taxon>
        <taxon>Dikarya</taxon>
        <taxon>Ascomycota</taxon>
        <taxon>Pezizomycotina</taxon>
        <taxon>Dothideomycetes</taxon>
        <taxon>Dothideomycetidae</taxon>
        <taxon>Mycosphaerellales</taxon>
        <taxon>Teratosphaeriaceae</taxon>
        <taxon>Baudoinia</taxon>
    </lineage>
</organism>
<dbReference type="GeneID" id="19109096"/>
<dbReference type="Proteomes" id="UP000011761">
    <property type="component" value="Unassembled WGS sequence"/>
</dbReference>
<gene>
    <name evidence="2" type="ORF">BAUCODRAFT_150966</name>
</gene>
<reference evidence="2 3" key="1">
    <citation type="journal article" date="2012" name="PLoS Pathog.">
        <title>Diverse lifestyles and strategies of plant pathogenesis encoded in the genomes of eighteen Dothideomycetes fungi.</title>
        <authorList>
            <person name="Ohm R.A."/>
            <person name="Feau N."/>
            <person name="Henrissat B."/>
            <person name="Schoch C.L."/>
            <person name="Horwitz B.A."/>
            <person name="Barry K.W."/>
            <person name="Condon B.J."/>
            <person name="Copeland A.C."/>
            <person name="Dhillon B."/>
            <person name="Glaser F."/>
            <person name="Hesse C.N."/>
            <person name="Kosti I."/>
            <person name="LaButti K."/>
            <person name="Lindquist E.A."/>
            <person name="Lucas S."/>
            <person name="Salamov A.A."/>
            <person name="Bradshaw R.E."/>
            <person name="Ciuffetti L."/>
            <person name="Hamelin R.C."/>
            <person name="Kema G.H.J."/>
            <person name="Lawrence C."/>
            <person name="Scott J.A."/>
            <person name="Spatafora J.W."/>
            <person name="Turgeon B.G."/>
            <person name="de Wit P.J.G.M."/>
            <person name="Zhong S."/>
            <person name="Goodwin S.B."/>
            <person name="Grigoriev I.V."/>
        </authorList>
    </citation>
    <scope>NUCLEOTIDE SEQUENCE [LARGE SCALE GENOMIC DNA]</scope>
    <source>
        <strain evidence="2 3">UAMH 10762</strain>
    </source>
</reference>
<dbReference type="AlphaFoldDB" id="M2MB36"/>
<accession>M2MB36</accession>
<keyword evidence="3" id="KW-1185">Reference proteome</keyword>
<dbReference type="KEGG" id="bcom:BAUCODRAFT_150966"/>
<dbReference type="HOGENOM" id="CLU_885627_0_0_1"/>
<proteinExistence type="predicted"/>
<dbReference type="RefSeq" id="XP_007679725.1">
    <property type="nucleotide sequence ID" value="XM_007681535.1"/>
</dbReference>